<evidence type="ECO:0000256" key="1">
    <source>
        <dbReference type="SAM" id="Coils"/>
    </source>
</evidence>
<evidence type="ECO:0000313" key="2">
    <source>
        <dbReference type="EMBL" id="KAL3780601.1"/>
    </source>
</evidence>
<keyword evidence="1" id="KW-0175">Coiled coil</keyword>
<feature type="coiled-coil region" evidence="1">
    <location>
        <begin position="202"/>
        <end position="250"/>
    </location>
</feature>
<name>A0ABD3NZK6_9STRA</name>
<evidence type="ECO:0000313" key="3">
    <source>
        <dbReference type="Proteomes" id="UP001530400"/>
    </source>
</evidence>
<keyword evidence="3" id="KW-1185">Reference proteome</keyword>
<organism evidence="2 3">
    <name type="scientific">Cyclotella atomus</name>
    <dbReference type="NCBI Taxonomy" id="382360"/>
    <lineage>
        <taxon>Eukaryota</taxon>
        <taxon>Sar</taxon>
        <taxon>Stramenopiles</taxon>
        <taxon>Ochrophyta</taxon>
        <taxon>Bacillariophyta</taxon>
        <taxon>Coscinodiscophyceae</taxon>
        <taxon>Thalassiosirophycidae</taxon>
        <taxon>Stephanodiscales</taxon>
        <taxon>Stephanodiscaceae</taxon>
        <taxon>Cyclotella</taxon>
    </lineage>
</organism>
<reference evidence="2 3" key="1">
    <citation type="submission" date="2024-10" db="EMBL/GenBank/DDBJ databases">
        <title>Updated reference genomes for cyclostephanoid diatoms.</title>
        <authorList>
            <person name="Roberts W.R."/>
            <person name="Alverson A.J."/>
        </authorList>
    </citation>
    <scope>NUCLEOTIDE SEQUENCE [LARGE SCALE GENOMIC DNA]</scope>
    <source>
        <strain evidence="2 3">AJA010-31</strain>
    </source>
</reference>
<proteinExistence type="predicted"/>
<accession>A0ABD3NZK6</accession>
<gene>
    <name evidence="2" type="ORF">ACHAWO_013960</name>
</gene>
<dbReference type="EMBL" id="JALLPJ020000883">
    <property type="protein sequence ID" value="KAL3780601.1"/>
    <property type="molecule type" value="Genomic_DNA"/>
</dbReference>
<sequence length="925" mass="104209">MSLPKNHSELHNALGCALSDPWLIGQFVPYEKASKICDDIAPPGHVTRKGTLVAAFKGSGEEMNYRLYDALENADGDSKKMGVKKGTVMAIRNYRYGKSCRVFAIGCFVPDEEGNLDIPTKAEVIQYAKSGFPSSRWSTRGECQYTIPQSTQDAYHNYAMKQFYSPDEAVMAAGAPQHKEKRPNTPNVQPPVAYPIEYPDRNERKQKEIANLRAELKEHIETRQELDLSIAKKRQRLKELGEEIGEKKRAINMHYVLSDNKAGKVAIDVDSGVVLYSDLLDGVVYQKPKSVRNNTQVTSTNEETVQRDQSAKKKKVKKKQYVLDENNLCWVPKRMKVVDKSQYAIDKRHAQGAIKFKRLFAGKYARFREKSKAIITASTIAAAGASDFGVQSVIFGTLKAVANEMGLKLLHKQLSQGVPSIKTLRNWEIDLAGGCLAQVIDQIRKDAERMASHGVKLEITLVTDHGNREGVDHFVKMICWSPMDKNGNHTLRHFNLDIDKGGHTTVAAANAIAKSLQSNGLDDSNTEYSYICGDSGRGASVQSLHPRLVEIDVMAEGSGFMNCLLHALNLAYETGSKDSLGDQGMNKFTTYQMLYLAILLLTIIKKQTNLTTLKSIYAETMSQVMGNDSYHHAASENFLQAFEDMVDVVVADTDPTKPNAMRDARMDQLLADCPANIKEPSFSRWGTVSHVAKVVMKHWIPLFYLAQNVKDSDKNNSYIHTVVTKLIELMSSRAHPDQESPTHYTSLKFIVAFGDYMFDGNMEWAKKNDPVFGPGSYGHICRLVPEHLYIMEKQLEALCNDGWKDIPLFNGYYKRAVERVSEMGDLEKCGSEYFERLPSLFIQRFDETLKAHTSRWRSQQSVPIIIAGNSVIAKHFLCWLFHGHLPPSEEVEMEHHYMNSETQTVNILDCIKWLTHDFTLDQEEM</sequence>
<protein>
    <submittedName>
        <fullName evidence="2">Uncharacterized protein</fullName>
    </submittedName>
</protein>
<dbReference type="Proteomes" id="UP001530400">
    <property type="component" value="Unassembled WGS sequence"/>
</dbReference>
<dbReference type="AlphaFoldDB" id="A0ABD3NZK6"/>
<comment type="caution">
    <text evidence="2">The sequence shown here is derived from an EMBL/GenBank/DDBJ whole genome shotgun (WGS) entry which is preliminary data.</text>
</comment>